<feature type="domain" description="Translocation and assembly module TamB C-terminal" evidence="6">
    <location>
        <begin position="1229"/>
        <end position="1583"/>
    </location>
</feature>
<accession>A0ABU3DDS3</accession>
<comment type="subcellular location">
    <subcellularLocation>
        <location evidence="1">Membrane</location>
        <topology evidence="1">Single-pass membrane protein</topology>
    </subcellularLocation>
</comment>
<evidence type="ECO:0000256" key="5">
    <source>
        <dbReference type="SAM" id="SignalP"/>
    </source>
</evidence>
<protein>
    <submittedName>
        <fullName evidence="7">Translocation/assembly module TamB domain-containing protein</fullName>
    </submittedName>
</protein>
<dbReference type="PANTHER" id="PTHR36985:SF1">
    <property type="entry name" value="TRANSLOCATION AND ASSEMBLY MODULE SUBUNIT TAMB"/>
    <property type="match status" value="1"/>
</dbReference>
<evidence type="ECO:0000256" key="3">
    <source>
        <dbReference type="ARBA" id="ARBA00022989"/>
    </source>
</evidence>
<evidence type="ECO:0000256" key="2">
    <source>
        <dbReference type="ARBA" id="ARBA00022692"/>
    </source>
</evidence>
<evidence type="ECO:0000313" key="7">
    <source>
        <dbReference type="EMBL" id="MDT0681875.1"/>
    </source>
</evidence>
<dbReference type="Pfam" id="PF04357">
    <property type="entry name" value="TamB"/>
    <property type="match status" value="1"/>
</dbReference>
<gene>
    <name evidence="7" type="ORF">RM543_04190</name>
</gene>
<dbReference type="PANTHER" id="PTHR36985">
    <property type="entry name" value="TRANSLOCATION AND ASSEMBLY MODULE SUBUNIT TAMB"/>
    <property type="match status" value="1"/>
</dbReference>
<organism evidence="7 8">
    <name type="scientific">Tropicimonas omnivorans</name>
    <dbReference type="NCBI Taxonomy" id="3075590"/>
    <lineage>
        <taxon>Bacteria</taxon>
        <taxon>Pseudomonadati</taxon>
        <taxon>Pseudomonadota</taxon>
        <taxon>Alphaproteobacteria</taxon>
        <taxon>Rhodobacterales</taxon>
        <taxon>Roseobacteraceae</taxon>
        <taxon>Tropicimonas</taxon>
    </lineage>
</organism>
<evidence type="ECO:0000256" key="4">
    <source>
        <dbReference type="ARBA" id="ARBA00023136"/>
    </source>
</evidence>
<dbReference type="RefSeq" id="WP_311689630.1">
    <property type="nucleotide sequence ID" value="NZ_JAVRHL010000001.1"/>
</dbReference>
<proteinExistence type="predicted"/>
<name>A0ABU3DDS3_9RHOB</name>
<evidence type="ECO:0000259" key="6">
    <source>
        <dbReference type="Pfam" id="PF04357"/>
    </source>
</evidence>
<feature type="chain" id="PRO_5045489385" evidence="5">
    <location>
        <begin position="21"/>
        <end position="1583"/>
    </location>
</feature>
<comment type="caution">
    <text evidence="7">The sequence shown here is derived from an EMBL/GenBank/DDBJ whole genome shotgun (WGS) entry which is preliminary data.</text>
</comment>
<keyword evidence="4" id="KW-0472">Membrane</keyword>
<keyword evidence="8" id="KW-1185">Reference proteome</keyword>
<keyword evidence="3" id="KW-1133">Transmembrane helix</keyword>
<evidence type="ECO:0000313" key="8">
    <source>
        <dbReference type="Proteomes" id="UP001265259"/>
    </source>
</evidence>
<sequence>MRAFLAALTAVVLATGVAHAQEDRDVGLLQGFIEDRLSGGGRQIRIEGFEGALSSRATIDELTIADEEGTWFTLRNAVLDWNRSALLRGRFTVTELSAEELIVERRPITEPQVDVPSAQASGFSLPELPVSVNIGEVSIERAVLGEDIIGQEAVLSLEGSASLADGSGEADLTLQRLDGPEGQIALDAAFDGQSEVLSLDLRVDEAADGLAVNLLNIPGAPSLELTVQGEGPLDDFTAEIALDTDGEPRVTGTVALDGTDDGGRAFDVEIGGDITQIVQPDYEDFLGSNIALILRGRQTGDGRTVIEELGISALSLTLEGSAAIGADGLPDAFDLEGALRSSDGGSVTLPFGGGDTSVDRAQITANFDGSVSDRWTLDLIAQGIDQPQIEIATLRLGGGGTIAAPRAEGGERAVTADLTFTAGGIDPADEALAEAVGEDIRGDVNLTWADGEPLELTSLNVIGTNYSAAIEGIARIQNRSVLFEGDAALNADDLSRFSGVAGRPLTGDVEATLSGNVDALGGIFDAELSLQGTDLSIGQETADELLDGPVSIDLSAARDTGGTTLRAFSIDSPAITASGEGRLGPTDSDLVLTARLADLGVIVEDYSGPVTLEGRVQNSAPEVYEVSVDLAAPYDLTARIDGRIAEGTSDVDLAVSLPDIAPYLPDTDYSGPLDVTGNVAETGEGRWRVDVEGSGPYQSSFDISGPVGDGRSDIEGTISLPDVAPLAPGADISGPIRVTGSAVQNDEGLFVVDVEGSGPYESTFDLEGPVGSGRTALEGRVAIPEIAPLLPETMDYEGAVEVTGSFRQSPDGRIVVDVDGAGPYGSTFAVEGPVGGGETALEGAVAIPDIQPLVPGGTYSGPLNVTGTAEQGADGRFTLDVEGTGPYDSVFSVEGPVGGGETSIAFDAALPDIAPLAPGDYSGPLSVSGTAAQTGEGRFAIDVNGSGPYDSTFAVEGPVGDGRSEVSLALNLPSLSPIASGIPGGLSVTGDVAENGDGRFRVDLDASGPYGATASVEGLAGATGTDVDVRVSVPNVGAIAPGINGPLTLTSSVEQVEDTQRYRIDADFSGPYSTSGTVAGVVGAEDSDVDLAVSIPNIAPLAPGLSGSVRVAGNLQQSQSGYAVDLDVTGPGPARASVDGTIAPDFGSAALDATGSIPLGLANAALDPNQIVGTASFDLGLNGPLELASVAGTVSTNGARFFLPNLSQAITDINATVNLGSGTARINASARGGDGGRLSANGTLGLGAGLPADIAVTIRNYVLRDPELYETRVSGDLQLSGPLAGRGGISGRLNLGETEIRVPDSGLGFGGDIPEITHINEPGPVYITRLRADLAGPNADTDGDDASGGGSGGLNLDIRIVADNQIFVRGRGLEAELGGELTLGGTTSDIVPVGRFELIRGRLDILGERIVLDQGAITLQGDFVPYVALSASTETDEYTITIRVEGPVDDPEITFSSTPSLPQEEVLAQFLFGRDVTQLSPLQAAQLANAVATLTGRGGVGIVGQIRENLGLDDLDFTTDETGGTELRIGKYLSDNVYTDVTTGSDGDTEINLNIDVRRNVTVKGSAGSDGETSLGIFFERDY</sequence>
<dbReference type="InterPro" id="IPR007452">
    <property type="entry name" value="TamB_C"/>
</dbReference>
<dbReference type="Proteomes" id="UP001265259">
    <property type="component" value="Unassembled WGS sequence"/>
</dbReference>
<feature type="signal peptide" evidence="5">
    <location>
        <begin position="1"/>
        <end position="20"/>
    </location>
</feature>
<evidence type="ECO:0000256" key="1">
    <source>
        <dbReference type="ARBA" id="ARBA00004167"/>
    </source>
</evidence>
<keyword evidence="5" id="KW-0732">Signal</keyword>
<reference evidence="7 8" key="1">
    <citation type="submission" date="2023-09" db="EMBL/GenBank/DDBJ databases">
        <authorList>
            <person name="Rey-Velasco X."/>
        </authorList>
    </citation>
    <scope>NUCLEOTIDE SEQUENCE [LARGE SCALE GENOMIC DNA]</scope>
    <source>
        <strain evidence="7 8">F158</strain>
    </source>
</reference>
<keyword evidence="2" id="KW-0812">Transmembrane</keyword>
<dbReference type="EMBL" id="JAVRHL010000001">
    <property type="protein sequence ID" value="MDT0681875.1"/>
    <property type="molecule type" value="Genomic_DNA"/>
</dbReference>